<dbReference type="GeneID" id="29369807"/>
<dbReference type="InterPro" id="IPR011006">
    <property type="entry name" value="CheY-like_superfamily"/>
</dbReference>
<dbReference type="Pfam" id="PF00486">
    <property type="entry name" value="Trans_reg_C"/>
    <property type="match status" value="1"/>
</dbReference>
<evidence type="ECO:0000259" key="9">
    <source>
        <dbReference type="PROSITE" id="PS51755"/>
    </source>
</evidence>
<keyword evidence="1 6" id="KW-0597">Phosphoprotein</keyword>
<dbReference type="AlphaFoldDB" id="A0A2U2BHH4"/>
<dbReference type="SMART" id="SM00862">
    <property type="entry name" value="Trans_reg_C"/>
    <property type="match status" value="1"/>
</dbReference>
<keyword evidence="5" id="KW-0804">Transcription</keyword>
<dbReference type="Gene3D" id="3.40.50.2300">
    <property type="match status" value="1"/>
</dbReference>
<dbReference type="Gene3D" id="1.10.10.10">
    <property type="entry name" value="Winged helix-like DNA-binding domain superfamily/Winged helix DNA-binding domain"/>
    <property type="match status" value="1"/>
</dbReference>
<evidence type="ECO:0000256" key="7">
    <source>
        <dbReference type="PROSITE-ProRule" id="PRU01091"/>
    </source>
</evidence>
<evidence type="ECO:0000256" key="6">
    <source>
        <dbReference type="PROSITE-ProRule" id="PRU00169"/>
    </source>
</evidence>
<dbReference type="Proteomes" id="UP000245216">
    <property type="component" value="Unassembled WGS sequence"/>
</dbReference>
<dbReference type="InterPro" id="IPR039420">
    <property type="entry name" value="WalR-like"/>
</dbReference>
<reference evidence="10 11" key="2">
    <citation type="submission" date="2018-05" db="EMBL/GenBank/DDBJ databases">
        <authorList>
            <person name="Lanie J.A."/>
            <person name="Ng W.-L."/>
            <person name="Kazmierczak K.M."/>
            <person name="Andrzejewski T.M."/>
            <person name="Davidsen T.M."/>
            <person name="Wayne K.J."/>
            <person name="Tettelin H."/>
            <person name="Glass J.I."/>
            <person name="Rusch D."/>
            <person name="Podicherti R."/>
            <person name="Tsui H.-C.T."/>
            <person name="Winkler M.E."/>
        </authorList>
    </citation>
    <scope>NUCLEOTIDE SEQUENCE [LARGE SCALE GENOMIC DNA]</scope>
    <source>
        <strain evidence="10 11">YBY</strain>
    </source>
</reference>
<dbReference type="PROSITE" id="PS50110">
    <property type="entry name" value="RESPONSE_REGULATORY"/>
    <property type="match status" value="1"/>
</dbReference>
<proteinExistence type="predicted"/>
<feature type="modified residue" description="4-aspartylphosphate" evidence="6">
    <location>
        <position position="51"/>
    </location>
</feature>
<dbReference type="InterPro" id="IPR036388">
    <property type="entry name" value="WH-like_DNA-bd_sf"/>
</dbReference>
<reference evidence="10 11" key="1">
    <citation type="submission" date="2018-05" db="EMBL/GenBank/DDBJ databases">
        <title>Genome Sequence of an Efficient Indole-Degrading Bacterium, Alcaligenes sp.YBY.</title>
        <authorList>
            <person name="Yang B."/>
        </authorList>
    </citation>
    <scope>NUCLEOTIDE SEQUENCE [LARGE SCALE GENOMIC DNA]</scope>
    <source>
        <strain evidence="10 11">YBY</strain>
    </source>
</reference>
<dbReference type="InterPro" id="IPR001867">
    <property type="entry name" value="OmpR/PhoB-type_DNA-bd"/>
</dbReference>
<dbReference type="PROSITE" id="PS51755">
    <property type="entry name" value="OMPR_PHOB"/>
    <property type="match status" value="1"/>
</dbReference>
<dbReference type="SUPFAM" id="SSF52172">
    <property type="entry name" value="CheY-like"/>
    <property type="match status" value="1"/>
</dbReference>
<keyword evidence="3" id="KW-0805">Transcription regulation</keyword>
<dbReference type="GO" id="GO:0000976">
    <property type="term" value="F:transcription cis-regulatory region binding"/>
    <property type="evidence" value="ECO:0007669"/>
    <property type="project" value="TreeGrafter"/>
</dbReference>
<dbReference type="RefSeq" id="WP_045931469.1">
    <property type="nucleotide sequence ID" value="NZ_CP013119.1"/>
</dbReference>
<accession>A0A2U2BHH4</accession>
<dbReference type="GO" id="GO:0005829">
    <property type="term" value="C:cytosol"/>
    <property type="evidence" value="ECO:0007669"/>
    <property type="project" value="TreeGrafter"/>
</dbReference>
<dbReference type="EMBL" id="QEXO01000004">
    <property type="protein sequence ID" value="PWE13427.1"/>
    <property type="molecule type" value="Genomic_DNA"/>
</dbReference>
<comment type="caution">
    <text evidence="10">The sequence shown here is derived from an EMBL/GenBank/DDBJ whole genome shotgun (WGS) entry which is preliminary data.</text>
</comment>
<dbReference type="PANTHER" id="PTHR48111:SF67">
    <property type="entry name" value="TRANSCRIPTIONAL REGULATORY PROTEIN TCTD"/>
    <property type="match status" value="1"/>
</dbReference>
<keyword evidence="4 7" id="KW-0238">DNA-binding</keyword>
<feature type="domain" description="Response regulatory" evidence="8">
    <location>
        <begin position="2"/>
        <end position="116"/>
    </location>
</feature>
<feature type="DNA-binding region" description="OmpR/PhoB-type" evidence="7">
    <location>
        <begin position="124"/>
        <end position="220"/>
    </location>
</feature>
<evidence type="ECO:0000313" key="11">
    <source>
        <dbReference type="Proteomes" id="UP000245216"/>
    </source>
</evidence>
<evidence type="ECO:0000256" key="3">
    <source>
        <dbReference type="ARBA" id="ARBA00023015"/>
    </source>
</evidence>
<dbReference type="Pfam" id="PF00072">
    <property type="entry name" value="Response_reg"/>
    <property type="match status" value="1"/>
</dbReference>
<dbReference type="CDD" id="cd00383">
    <property type="entry name" value="trans_reg_C"/>
    <property type="match status" value="1"/>
</dbReference>
<dbReference type="GO" id="GO:0006355">
    <property type="term" value="P:regulation of DNA-templated transcription"/>
    <property type="evidence" value="ECO:0007669"/>
    <property type="project" value="InterPro"/>
</dbReference>
<dbReference type="InterPro" id="IPR001789">
    <property type="entry name" value="Sig_transdc_resp-reg_receiver"/>
</dbReference>
<organism evidence="10 11">
    <name type="scientific">Alcaligenes faecalis</name>
    <dbReference type="NCBI Taxonomy" id="511"/>
    <lineage>
        <taxon>Bacteria</taxon>
        <taxon>Pseudomonadati</taxon>
        <taxon>Pseudomonadota</taxon>
        <taxon>Betaproteobacteria</taxon>
        <taxon>Burkholderiales</taxon>
        <taxon>Alcaligenaceae</taxon>
        <taxon>Alcaligenes</taxon>
    </lineage>
</organism>
<dbReference type="GO" id="GO:0032993">
    <property type="term" value="C:protein-DNA complex"/>
    <property type="evidence" value="ECO:0007669"/>
    <property type="project" value="TreeGrafter"/>
</dbReference>
<evidence type="ECO:0000256" key="5">
    <source>
        <dbReference type="ARBA" id="ARBA00023163"/>
    </source>
</evidence>
<dbReference type="GO" id="GO:0000156">
    <property type="term" value="F:phosphorelay response regulator activity"/>
    <property type="evidence" value="ECO:0007669"/>
    <property type="project" value="TreeGrafter"/>
</dbReference>
<dbReference type="Gene3D" id="6.10.250.690">
    <property type="match status" value="1"/>
</dbReference>
<gene>
    <name evidence="10" type="ORF">DF183_16615</name>
</gene>
<feature type="domain" description="OmpR/PhoB-type" evidence="9">
    <location>
        <begin position="124"/>
        <end position="220"/>
    </location>
</feature>
<keyword evidence="2" id="KW-0902">Two-component regulatory system</keyword>
<dbReference type="FunFam" id="3.40.50.2300:FF:000002">
    <property type="entry name" value="DNA-binding response regulator PhoP"/>
    <property type="match status" value="1"/>
</dbReference>
<evidence type="ECO:0000313" key="10">
    <source>
        <dbReference type="EMBL" id="PWE13427.1"/>
    </source>
</evidence>
<dbReference type="KEGG" id="afa:UZ73_17695"/>
<dbReference type="PANTHER" id="PTHR48111">
    <property type="entry name" value="REGULATOR OF RPOS"/>
    <property type="match status" value="1"/>
</dbReference>
<protein>
    <submittedName>
        <fullName evidence="10">DNA-binding response regulator</fullName>
    </submittedName>
</protein>
<evidence type="ECO:0000256" key="2">
    <source>
        <dbReference type="ARBA" id="ARBA00023012"/>
    </source>
</evidence>
<dbReference type="STRING" id="511.UZ73_17695"/>
<sequence length="224" mass="25580">MRLLMVEDNEDLGEAIASRLSAGGHSVEWVMNGEQALRYLEMDNWDALLLDIMLPDQDGFSILRHLRRQTPSLPVLVMTARSEIEDRVSMLDLGADDYLVKPFDLRELEARLRALMRRPATTQAEIWQLGHVSIDIAARRINSREQIVEFGQREFCLLELLLSRAGQVVTKERLMMQLFNFDEDSSPNAVELHVSRLRRKLSDIAIRIDTVRGTGYMASLGDLS</sequence>
<evidence type="ECO:0000256" key="1">
    <source>
        <dbReference type="ARBA" id="ARBA00022553"/>
    </source>
</evidence>
<name>A0A2U2BHH4_ALCFA</name>
<dbReference type="SMART" id="SM00448">
    <property type="entry name" value="REC"/>
    <property type="match status" value="1"/>
</dbReference>
<evidence type="ECO:0000256" key="4">
    <source>
        <dbReference type="ARBA" id="ARBA00023125"/>
    </source>
</evidence>
<evidence type="ECO:0000259" key="8">
    <source>
        <dbReference type="PROSITE" id="PS50110"/>
    </source>
</evidence>